<dbReference type="CDD" id="cd10456">
    <property type="entry name" value="GIY-YIG_UPF0213"/>
    <property type="match status" value="1"/>
</dbReference>
<gene>
    <name evidence="3" type="ORF">COT92_03450</name>
</gene>
<sequence length="87" mass="10680">MKWKWYVYILECLDGSYYTGKTWNPDNRWLQHLSKLGSKYTAKHSVKRLAYMEEFDNFEEASLREKQIKGWTRKKKEKLINGEWGKW</sequence>
<dbReference type="EMBL" id="PFAK01000058">
    <property type="protein sequence ID" value="PIR95984.1"/>
    <property type="molecule type" value="Genomic_DNA"/>
</dbReference>
<name>A0A2H0VA67_9BACT</name>
<protein>
    <recommendedName>
        <fullName evidence="2">GIY-YIG domain-containing protein</fullName>
    </recommendedName>
</protein>
<dbReference type="PANTHER" id="PTHR34477:SF1">
    <property type="entry name" value="UPF0213 PROTEIN YHBQ"/>
    <property type="match status" value="1"/>
</dbReference>
<comment type="caution">
    <text evidence="3">The sequence shown here is derived from an EMBL/GenBank/DDBJ whole genome shotgun (WGS) entry which is preliminary data.</text>
</comment>
<feature type="domain" description="GIY-YIG" evidence="2">
    <location>
        <begin position="3"/>
        <end position="78"/>
    </location>
</feature>
<dbReference type="Pfam" id="PF01541">
    <property type="entry name" value="GIY-YIG"/>
    <property type="match status" value="1"/>
</dbReference>
<dbReference type="InterPro" id="IPR000305">
    <property type="entry name" value="GIY-YIG_endonuc"/>
</dbReference>
<evidence type="ECO:0000313" key="3">
    <source>
        <dbReference type="EMBL" id="PIR95984.1"/>
    </source>
</evidence>
<dbReference type="Gene3D" id="3.40.1440.10">
    <property type="entry name" value="GIY-YIG endonuclease"/>
    <property type="match status" value="1"/>
</dbReference>
<dbReference type="AlphaFoldDB" id="A0A2H0VA67"/>
<dbReference type="Proteomes" id="UP000230922">
    <property type="component" value="Unassembled WGS sequence"/>
</dbReference>
<dbReference type="InterPro" id="IPR035901">
    <property type="entry name" value="GIY-YIG_endonuc_sf"/>
</dbReference>
<dbReference type="InterPro" id="IPR050190">
    <property type="entry name" value="UPF0213_domain"/>
</dbReference>
<organism evidence="3 4">
    <name type="scientific">Candidatus Doudnabacteria bacterium CG10_big_fil_rev_8_21_14_0_10_42_18</name>
    <dbReference type="NCBI Taxonomy" id="1974552"/>
    <lineage>
        <taxon>Bacteria</taxon>
        <taxon>Candidatus Doudnaibacteriota</taxon>
    </lineage>
</organism>
<comment type="similarity">
    <text evidence="1">Belongs to the UPF0213 family.</text>
</comment>
<dbReference type="SMART" id="SM00465">
    <property type="entry name" value="GIYc"/>
    <property type="match status" value="1"/>
</dbReference>
<dbReference type="PROSITE" id="PS50164">
    <property type="entry name" value="GIY_YIG"/>
    <property type="match status" value="1"/>
</dbReference>
<reference evidence="4" key="1">
    <citation type="submission" date="2017-09" db="EMBL/GenBank/DDBJ databases">
        <title>Depth-based differentiation of microbial function through sediment-hosted aquifers and enrichment of novel symbionts in the deep terrestrial subsurface.</title>
        <authorList>
            <person name="Probst A.J."/>
            <person name="Ladd B."/>
            <person name="Jarett J.K."/>
            <person name="Geller-Mcgrath D.E."/>
            <person name="Sieber C.M.K."/>
            <person name="Emerson J.B."/>
            <person name="Anantharaman K."/>
            <person name="Thomas B.C."/>
            <person name="Malmstrom R."/>
            <person name="Stieglmeier M."/>
            <person name="Klingl A."/>
            <person name="Woyke T."/>
            <person name="Ryan C.M."/>
            <person name="Banfield J.F."/>
        </authorList>
    </citation>
    <scope>NUCLEOTIDE SEQUENCE [LARGE SCALE GENOMIC DNA]</scope>
</reference>
<evidence type="ECO:0000259" key="2">
    <source>
        <dbReference type="PROSITE" id="PS50164"/>
    </source>
</evidence>
<dbReference type="SUPFAM" id="SSF82771">
    <property type="entry name" value="GIY-YIG endonuclease"/>
    <property type="match status" value="1"/>
</dbReference>
<accession>A0A2H0VA67</accession>
<proteinExistence type="inferred from homology"/>
<evidence type="ECO:0000256" key="1">
    <source>
        <dbReference type="ARBA" id="ARBA00007435"/>
    </source>
</evidence>
<evidence type="ECO:0000313" key="4">
    <source>
        <dbReference type="Proteomes" id="UP000230922"/>
    </source>
</evidence>
<dbReference type="PANTHER" id="PTHR34477">
    <property type="entry name" value="UPF0213 PROTEIN YHBQ"/>
    <property type="match status" value="1"/>
</dbReference>